<name>A0A392V5E0_9FABA</name>
<dbReference type="EMBL" id="LXQA011066506">
    <property type="protein sequence ID" value="MCI83417.1"/>
    <property type="molecule type" value="Genomic_DNA"/>
</dbReference>
<dbReference type="AlphaFoldDB" id="A0A392V5E0"/>
<comment type="caution">
    <text evidence="1">The sequence shown here is derived from an EMBL/GenBank/DDBJ whole genome shotgun (WGS) entry which is preliminary data.</text>
</comment>
<keyword evidence="2" id="KW-1185">Reference proteome</keyword>
<reference evidence="1 2" key="1">
    <citation type="journal article" date="2018" name="Front. Plant Sci.">
        <title>Red Clover (Trifolium pratense) and Zigzag Clover (T. medium) - A Picture of Genomic Similarities and Differences.</title>
        <authorList>
            <person name="Dluhosova J."/>
            <person name="Istvanek J."/>
            <person name="Nedelnik J."/>
            <person name="Repkova J."/>
        </authorList>
    </citation>
    <scope>NUCLEOTIDE SEQUENCE [LARGE SCALE GENOMIC DNA]</scope>
    <source>
        <strain evidence="2">cv. 10/8</strain>
        <tissue evidence="1">Leaf</tissue>
    </source>
</reference>
<proteinExistence type="predicted"/>
<protein>
    <submittedName>
        <fullName evidence="1">Uncharacterized protein</fullName>
    </submittedName>
</protein>
<evidence type="ECO:0000313" key="1">
    <source>
        <dbReference type="EMBL" id="MCI83417.1"/>
    </source>
</evidence>
<organism evidence="1 2">
    <name type="scientific">Trifolium medium</name>
    <dbReference type="NCBI Taxonomy" id="97028"/>
    <lineage>
        <taxon>Eukaryota</taxon>
        <taxon>Viridiplantae</taxon>
        <taxon>Streptophyta</taxon>
        <taxon>Embryophyta</taxon>
        <taxon>Tracheophyta</taxon>
        <taxon>Spermatophyta</taxon>
        <taxon>Magnoliopsida</taxon>
        <taxon>eudicotyledons</taxon>
        <taxon>Gunneridae</taxon>
        <taxon>Pentapetalae</taxon>
        <taxon>rosids</taxon>
        <taxon>fabids</taxon>
        <taxon>Fabales</taxon>
        <taxon>Fabaceae</taxon>
        <taxon>Papilionoideae</taxon>
        <taxon>50 kb inversion clade</taxon>
        <taxon>NPAAA clade</taxon>
        <taxon>Hologalegina</taxon>
        <taxon>IRL clade</taxon>
        <taxon>Trifolieae</taxon>
        <taxon>Trifolium</taxon>
    </lineage>
</organism>
<sequence>MPILRRSTLAPPLLLRRSALLFDLHAATNIQFIAS</sequence>
<accession>A0A392V5E0</accession>
<dbReference type="Proteomes" id="UP000265520">
    <property type="component" value="Unassembled WGS sequence"/>
</dbReference>
<evidence type="ECO:0000313" key="2">
    <source>
        <dbReference type="Proteomes" id="UP000265520"/>
    </source>
</evidence>
<feature type="non-terminal residue" evidence="1">
    <location>
        <position position="35"/>
    </location>
</feature>